<sequence>MNQDLMHRINLRELGGYPVNQGKKVVKTNHLYRSGEISDLSLEDIRYLQNLGLSFICDLRSKEEQEQHPNPPIEGVEMFSNPALGGAVAVQSLDQLLPALMNHRLTEDPLLGVYKQFVTDEQSKQAYRLLIRTILQSGGRPVLWHCTAGKDRTGFASAIILLLLDAPLETIMEDYMKSSQYRQEANRKWIDQIKEVVQNPEHVSLIQSFMGIKPEYLRAAIDEIVRVYGSTDNYLLEGLGVSDLEREQLQAWYLIEQEAGE</sequence>
<dbReference type="AlphaFoldDB" id="A0ABD8AW86"/>
<dbReference type="InterPro" id="IPR000387">
    <property type="entry name" value="Tyr_Pase_dom"/>
</dbReference>
<dbReference type="GO" id="GO:0004725">
    <property type="term" value="F:protein tyrosine phosphatase activity"/>
    <property type="evidence" value="ECO:0007669"/>
    <property type="project" value="UniProtKB-EC"/>
</dbReference>
<protein>
    <submittedName>
        <fullName evidence="3">Tyrosine-protein phosphatase</fullName>
        <ecNumber evidence="3">3.1.3.48</ecNumber>
    </submittedName>
</protein>
<dbReference type="SUPFAM" id="SSF52799">
    <property type="entry name" value="(Phosphotyrosine protein) phosphatases II"/>
    <property type="match status" value="1"/>
</dbReference>
<dbReference type="PANTHER" id="PTHR31126:SF1">
    <property type="entry name" value="TYROSINE SPECIFIC PROTEIN PHOSPHATASES DOMAIN-CONTAINING PROTEIN"/>
    <property type="match status" value="1"/>
</dbReference>
<dbReference type="EMBL" id="CP145892">
    <property type="protein sequence ID" value="WWP21259.1"/>
    <property type="molecule type" value="Genomic_DNA"/>
</dbReference>
<dbReference type="PANTHER" id="PTHR31126">
    <property type="entry name" value="TYROSINE-PROTEIN PHOSPHATASE"/>
    <property type="match status" value="1"/>
</dbReference>
<dbReference type="InterPro" id="IPR026893">
    <property type="entry name" value="Tyr/Ser_Pase_IphP-type"/>
</dbReference>
<evidence type="ECO:0000313" key="4">
    <source>
        <dbReference type="Proteomes" id="UP001364764"/>
    </source>
</evidence>
<feature type="domain" description="Tyrosine specific protein phosphatases" evidence="2">
    <location>
        <begin position="125"/>
        <end position="162"/>
    </location>
</feature>
<dbReference type="RefSeq" id="WP_338707710.1">
    <property type="nucleotide sequence ID" value="NZ_CP145892.1"/>
</dbReference>
<organism evidence="3 4">
    <name type="scientific">Paenibacillus amylolyticus</name>
    <dbReference type="NCBI Taxonomy" id="1451"/>
    <lineage>
        <taxon>Bacteria</taxon>
        <taxon>Bacillati</taxon>
        <taxon>Bacillota</taxon>
        <taxon>Bacilli</taxon>
        <taxon>Bacillales</taxon>
        <taxon>Paenibacillaceae</taxon>
        <taxon>Paenibacillus</taxon>
    </lineage>
</organism>
<gene>
    <name evidence="3" type="ORF">V6668_03450</name>
</gene>
<dbReference type="PROSITE" id="PS50056">
    <property type="entry name" value="TYR_PHOSPHATASE_2"/>
    <property type="match status" value="1"/>
</dbReference>
<proteinExistence type="inferred from homology"/>
<keyword evidence="3" id="KW-0378">Hydrolase</keyword>
<dbReference type="GeneID" id="93474489"/>
<dbReference type="InterPro" id="IPR029021">
    <property type="entry name" value="Prot-tyrosine_phosphatase-like"/>
</dbReference>
<evidence type="ECO:0000259" key="2">
    <source>
        <dbReference type="PROSITE" id="PS50056"/>
    </source>
</evidence>
<dbReference type="Pfam" id="PF13350">
    <property type="entry name" value="Y_phosphatase3"/>
    <property type="match status" value="1"/>
</dbReference>
<dbReference type="Gene3D" id="3.90.190.10">
    <property type="entry name" value="Protein tyrosine phosphatase superfamily"/>
    <property type="match status" value="1"/>
</dbReference>
<accession>A0ABD8AW86</accession>
<reference evidence="3 4" key="1">
    <citation type="submission" date="2024-02" db="EMBL/GenBank/DDBJ databases">
        <title>Complete sequences of two Paenibacillus sp. strains and one Lysinibacillus strain isolated from the environment on STAA medium highlight biotechnological potential.</title>
        <authorList>
            <person name="Attere S.A."/>
            <person name="Piche L.C."/>
            <person name="Intertaglia L."/>
            <person name="Lami R."/>
            <person name="Charette S.J."/>
            <person name="Vincent A.T."/>
        </authorList>
    </citation>
    <scope>NUCLEOTIDE SEQUENCE [LARGE SCALE GENOMIC DNA]</scope>
    <source>
        <strain evidence="3 4">Y5S-7</strain>
    </source>
</reference>
<dbReference type="EC" id="3.1.3.48" evidence="3"/>
<dbReference type="Proteomes" id="UP001364764">
    <property type="component" value="Chromosome"/>
</dbReference>
<comment type="similarity">
    <text evidence="1">Belongs to the protein-tyrosine phosphatase family.</text>
</comment>
<evidence type="ECO:0000313" key="3">
    <source>
        <dbReference type="EMBL" id="WWP21259.1"/>
    </source>
</evidence>
<evidence type="ECO:0000256" key="1">
    <source>
        <dbReference type="ARBA" id="ARBA00009580"/>
    </source>
</evidence>
<name>A0ABD8AW86_PAEAM</name>